<feature type="domain" description="Aerobactin siderophore biosynthesis IucA/IucC-like C-terminal" evidence="4">
    <location>
        <begin position="384"/>
        <end position="535"/>
    </location>
</feature>
<dbReference type="PANTHER" id="PTHR34384">
    <property type="entry name" value="L-2,3-DIAMINOPROPANOATE--CITRATE LIGASE"/>
    <property type="match status" value="1"/>
</dbReference>
<evidence type="ECO:0000256" key="1">
    <source>
        <dbReference type="ARBA" id="ARBA00004924"/>
    </source>
</evidence>
<evidence type="ECO:0000256" key="2">
    <source>
        <dbReference type="ARBA" id="ARBA00007832"/>
    </source>
</evidence>
<dbReference type="EMBL" id="JBHILM010000041">
    <property type="protein sequence ID" value="MFB5684425.1"/>
    <property type="molecule type" value="Genomic_DNA"/>
</dbReference>
<evidence type="ECO:0000313" key="5">
    <source>
        <dbReference type="EMBL" id="MFB5684425.1"/>
    </source>
</evidence>
<comment type="pathway">
    <text evidence="1">Siderophore biosynthesis.</text>
</comment>
<reference evidence="5 6" key="1">
    <citation type="submission" date="2024-09" db="EMBL/GenBank/DDBJ databases">
        <authorList>
            <person name="Ruan L."/>
        </authorList>
    </citation>
    <scope>NUCLEOTIDE SEQUENCE [LARGE SCALE GENOMIC DNA]</scope>
    <source>
        <strain evidence="5 6">D33</strain>
    </source>
</reference>
<dbReference type="RefSeq" id="WP_375528111.1">
    <property type="nucleotide sequence ID" value="NZ_JBHILM010000041.1"/>
</dbReference>
<dbReference type="InterPro" id="IPR022770">
    <property type="entry name" value="IucA/IucC-like_C"/>
</dbReference>
<dbReference type="Pfam" id="PF04183">
    <property type="entry name" value="IucA_IucC"/>
    <property type="match status" value="1"/>
</dbReference>
<comment type="caution">
    <text evidence="5">The sequence shown here is derived from an EMBL/GenBank/DDBJ whole genome shotgun (WGS) entry which is preliminary data.</text>
</comment>
<dbReference type="PANTHER" id="PTHR34384:SF5">
    <property type="entry name" value="L-2,3-DIAMINOPROPANOATE--CITRATE LIGASE"/>
    <property type="match status" value="1"/>
</dbReference>
<evidence type="ECO:0000259" key="4">
    <source>
        <dbReference type="Pfam" id="PF06276"/>
    </source>
</evidence>
<gene>
    <name evidence="5" type="ORF">ACE3NQ_26325</name>
</gene>
<dbReference type="InterPro" id="IPR037455">
    <property type="entry name" value="LucA/IucC-like"/>
</dbReference>
<proteinExistence type="inferred from homology"/>
<feature type="domain" description="Aerobactin siderophore biosynthesis IucA/IucC N-terminal" evidence="3">
    <location>
        <begin position="137"/>
        <end position="317"/>
    </location>
</feature>
<protein>
    <submittedName>
        <fullName evidence="5">IucA/IucC family protein</fullName>
    </submittedName>
</protein>
<accession>A0ABV5BFC8</accession>
<dbReference type="Gene3D" id="1.10.510.40">
    <property type="match status" value="1"/>
</dbReference>
<keyword evidence="6" id="KW-1185">Reference proteome</keyword>
<organism evidence="5 6">
    <name type="scientific">Paenibacillus terreus</name>
    <dbReference type="NCBI Taxonomy" id="1387834"/>
    <lineage>
        <taxon>Bacteria</taxon>
        <taxon>Bacillati</taxon>
        <taxon>Bacillota</taxon>
        <taxon>Bacilli</taxon>
        <taxon>Bacillales</taxon>
        <taxon>Paenibacillaceae</taxon>
        <taxon>Paenibacillus</taxon>
    </lineage>
</organism>
<name>A0ABV5BFC8_9BACL</name>
<sequence>MLETEDNLQSEIKANFHQCKVLLNCYIREFCQEHPETISINPGEGTFKLRFPASGVQICGRLSFFSAAGEHEYESFYVDEGKALHYADLVRWIIQELKQHDPSITAERSAVFAAKAENSYHKLALFLKHAAGQEVQDYLSSEQSLIYGHPFHPFPKNTRGFSEQEVMTYCPELHTSFQLCYFAVREDVFAEEWVAEARRFDFYEHVDEQVQSILEEKGGSYSILPVHPWQYEHVQTVQAVQEYIDQDKLIPLGSFGPMVYPTSSVRTVYIPELQCNIKLSLNIQITNLLRNNDREQMRRTMDAANYLLRKSCFAQEPNTRIAYETGVCTCRFADDEITKLFTLAYRAVDFDESSTYVLSSLVEVPLAGGRPRLFTLIGSQDINEWFRRYLQISLLPIVRIAEQEGIHFEAHLQNALLTIKDGLPHTFIIRDLEGVSVDREKAGTDEEKNGPLFYAKEEAWARTAYYFFVNHLGSLIHAIAYGVRAPEERYWKLVREALMKENARQENEFVHYLLNADVFDAKKNLMSCLAGNSEKPSYIPVANVMKHIGSETNADDKQLA</sequence>
<evidence type="ECO:0000313" key="6">
    <source>
        <dbReference type="Proteomes" id="UP001580407"/>
    </source>
</evidence>
<evidence type="ECO:0000259" key="3">
    <source>
        <dbReference type="Pfam" id="PF04183"/>
    </source>
</evidence>
<dbReference type="InterPro" id="IPR007310">
    <property type="entry name" value="Aerobactin_biosyn_IucA/IucC_N"/>
</dbReference>
<dbReference type="Proteomes" id="UP001580407">
    <property type="component" value="Unassembled WGS sequence"/>
</dbReference>
<comment type="similarity">
    <text evidence="2">Belongs to the IucA/IucC family.</text>
</comment>
<dbReference type="Pfam" id="PF06276">
    <property type="entry name" value="FhuF"/>
    <property type="match status" value="1"/>
</dbReference>